<dbReference type="Proteomes" id="UP000029553">
    <property type="component" value="Unassembled WGS sequence"/>
</dbReference>
<dbReference type="AlphaFoldDB" id="A0A096HNR6"/>
<dbReference type="InterPro" id="IPR046454">
    <property type="entry name" value="GpA_endonuclease"/>
</dbReference>
<feature type="domain" description="Terminase large subunit GpA endonuclease" evidence="1">
    <location>
        <begin position="2"/>
        <end position="80"/>
    </location>
</feature>
<evidence type="ECO:0000259" key="1">
    <source>
        <dbReference type="Pfam" id="PF20454"/>
    </source>
</evidence>
<reference evidence="2 3" key="1">
    <citation type="submission" date="2013-09" db="EMBL/GenBank/DDBJ databases">
        <title>High correlation between genotypes and phenotypes of environmental bacteria Comamonas testosteroni strains.</title>
        <authorList>
            <person name="Liu L."/>
            <person name="Zhu W."/>
            <person name="Xia X."/>
            <person name="Xu B."/>
            <person name="Luo M."/>
            <person name="Wang G."/>
        </authorList>
    </citation>
    <scope>NUCLEOTIDE SEQUENCE [LARGE SCALE GENOMIC DNA]</scope>
    <source>
        <strain evidence="2 3">JL40</strain>
    </source>
</reference>
<proteinExistence type="predicted"/>
<dbReference type="EMBL" id="AWOR01000043">
    <property type="protein sequence ID" value="KGH30557.1"/>
    <property type="molecule type" value="Genomic_DNA"/>
</dbReference>
<dbReference type="Pfam" id="PF20454">
    <property type="entry name" value="GpA_nuclease"/>
    <property type="match status" value="1"/>
</dbReference>
<comment type="caution">
    <text evidence="2">The sequence shown here is derived from an EMBL/GenBank/DDBJ whole genome shotgun (WGS) entry which is preliminary data.</text>
</comment>
<evidence type="ECO:0000313" key="3">
    <source>
        <dbReference type="Proteomes" id="UP000029553"/>
    </source>
</evidence>
<name>A0A096HNR6_COMTE</name>
<accession>A0A096HNR6</accession>
<gene>
    <name evidence="2" type="ORF">P353_09900</name>
</gene>
<organism evidence="2 3">
    <name type="scientific">Comamonas testosteroni</name>
    <name type="common">Pseudomonas testosteroni</name>
    <dbReference type="NCBI Taxonomy" id="285"/>
    <lineage>
        <taxon>Bacteria</taxon>
        <taxon>Pseudomonadati</taxon>
        <taxon>Pseudomonadota</taxon>
        <taxon>Betaproteobacteria</taxon>
        <taxon>Burkholderiales</taxon>
        <taxon>Comamonadaceae</taxon>
        <taxon>Comamonas</taxon>
    </lineage>
</organism>
<dbReference type="GO" id="GO:0004519">
    <property type="term" value="F:endonuclease activity"/>
    <property type="evidence" value="ECO:0007669"/>
    <property type="project" value="InterPro"/>
</dbReference>
<protein>
    <recommendedName>
        <fullName evidence="1">Terminase large subunit GpA endonuclease domain-containing protein</fullName>
    </recommendedName>
</protein>
<evidence type="ECO:0000313" key="2">
    <source>
        <dbReference type="EMBL" id="KGH30557.1"/>
    </source>
</evidence>
<sequence length="81" mass="8861">MPAGALLFTAGVDVQRDRWAVAHQVIQGNTASEADWEPVTQYLQQRYVQAWHGGSLGLSAISIDSSDQTQAVYNWVRSAQG</sequence>